<dbReference type="Pfam" id="PF07859">
    <property type="entry name" value="Abhydrolase_3"/>
    <property type="match status" value="1"/>
</dbReference>
<sequence>MANQSTEQYESHPDSKTQKFLDALNASGGKPMEQLSPDEARKVLEGAQKSVKVNLGAAEVSDKAIEVDGKKINLKIVRPENASEKLPVFMYFHGGGWVIGDYPTHERLIRDLVAESGCCAVYVDYTRSPEAQYPISINQAYAATQWVAEHGDEINVDGSRLAVAGNSAGGNMAIAVTSMAKDKGGPDIRFQLLLWPVTNAFFETESYNQFAENHFLTKNMMKWFWDNYAPDEKDRQNKYASPLQATSSDFKDFPPTLVQTAECDVLRDEGEAFARKLDEAGVSVTTTRYVGMIHDFGLLNPLAELPEVRSHILQASQELKKYLQLH</sequence>
<dbReference type="RefSeq" id="WP_321399412.1">
    <property type="nucleotide sequence ID" value="NZ_CP139487.1"/>
</dbReference>
<evidence type="ECO:0000259" key="4">
    <source>
        <dbReference type="Pfam" id="PF07859"/>
    </source>
</evidence>
<feature type="compositionally biased region" description="Basic and acidic residues" evidence="3">
    <location>
        <begin position="9"/>
        <end position="19"/>
    </location>
</feature>
<dbReference type="InterPro" id="IPR002168">
    <property type="entry name" value="Lipase_GDXG_HIS_AS"/>
</dbReference>
<protein>
    <submittedName>
        <fullName evidence="5">Alpha/beta hydrolase</fullName>
    </submittedName>
</protein>
<gene>
    <name evidence="5" type="ORF">SOO65_08680</name>
</gene>
<feature type="domain" description="Alpha/beta hydrolase fold-3" evidence="4">
    <location>
        <begin position="90"/>
        <end position="296"/>
    </location>
</feature>
<dbReference type="SUPFAM" id="SSF53474">
    <property type="entry name" value="alpha/beta-Hydrolases"/>
    <property type="match status" value="1"/>
</dbReference>
<keyword evidence="2 5" id="KW-0378">Hydrolase</keyword>
<dbReference type="PROSITE" id="PS01173">
    <property type="entry name" value="LIPASE_GDXG_HIS"/>
    <property type="match status" value="1"/>
</dbReference>
<feature type="region of interest" description="Disordered" evidence="3">
    <location>
        <begin position="1"/>
        <end position="39"/>
    </location>
</feature>
<evidence type="ECO:0000256" key="2">
    <source>
        <dbReference type="ARBA" id="ARBA00022801"/>
    </source>
</evidence>
<dbReference type="KEGG" id="psti:SOO65_08680"/>
<dbReference type="PANTHER" id="PTHR48081:SF8">
    <property type="entry name" value="ALPHA_BETA HYDROLASE FOLD-3 DOMAIN-CONTAINING PROTEIN-RELATED"/>
    <property type="match status" value="1"/>
</dbReference>
<dbReference type="PANTHER" id="PTHR48081">
    <property type="entry name" value="AB HYDROLASE SUPERFAMILY PROTEIN C4A8.06C"/>
    <property type="match status" value="1"/>
</dbReference>
<proteinExistence type="inferred from homology"/>
<organism evidence="5 6">
    <name type="scientific">Peredibacter starrii</name>
    <dbReference type="NCBI Taxonomy" id="28202"/>
    <lineage>
        <taxon>Bacteria</taxon>
        <taxon>Pseudomonadati</taxon>
        <taxon>Bdellovibrionota</taxon>
        <taxon>Bacteriovoracia</taxon>
        <taxon>Bacteriovoracales</taxon>
        <taxon>Bacteriovoracaceae</taxon>
        <taxon>Peredibacter</taxon>
    </lineage>
</organism>
<name>A0AAX4HUK3_9BACT</name>
<dbReference type="InterPro" id="IPR050300">
    <property type="entry name" value="GDXG_lipolytic_enzyme"/>
</dbReference>
<evidence type="ECO:0000313" key="5">
    <source>
        <dbReference type="EMBL" id="WPU66822.1"/>
    </source>
</evidence>
<dbReference type="EMBL" id="CP139487">
    <property type="protein sequence ID" value="WPU66822.1"/>
    <property type="molecule type" value="Genomic_DNA"/>
</dbReference>
<accession>A0AAX4HUK3</accession>
<dbReference type="Proteomes" id="UP001324634">
    <property type="component" value="Chromosome"/>
</dbReference>
<keyword evidence="6" id="KW-1185">Reference proteome</keyword>
<comment type="similarity">
    <text evidence="1">Belongs to the 'GDXG' lipolytic enzyme family.</text>
</comment>
<dbReference type="InterPro" id="IPR013094">
    <property type="entry name" value="AB_hydrolase_3"/>
</dbReference>
<dbReference type="AlphaFoldDB" id="A0AAX4HUK3"/>
<evidence type="ECO:0000256" key="3">
    <source>
        <dbReference type="SAM" id="MobiDB-lite"/>
    </source>
</evidence>
<dbReference type="GO" id="GO:0016787">
    <property type="term" value="F:hydrolase activity"/>
    <property type="evidence" value="ECO:0007669"/>
    <property type="project" value="UniProtKB-KW"/>
</dbReference>
<reference evidence="5 6" key="1">
    <citation type="submission" date="2023-11" db="EMBL/GenBank/DDBJ databases">
        <title>Peredibacter starrii A3.12.</title>
        <authorList>
            <person name="Mitchell R.J."/>
        </authorList>
    </citation>
    <scope>NUCLEOTIDE SEQUENCE [LARGE SCALE GENOMIC DNA]</scope>
    <source>
        <strain evidence="5 6">A3.12</strain>
    </source>
</reference>
<dbReference type="Gene3D" id="3.40.50.1820">
    <property type="entry name" value="alpha/beta hydrolase"/>
    <property type="match status" value="1"/>
</dbReference>
<dbReference type="InterPro" id="IPR029058">
    <property type="entry name" value="AB_hydrolase_fold"/>
</dbReference>
<evidence type="ECO:0000313" key="6">
    <source>
        <dbReference type="Proteomes" id="UP001324634"/>
    </source>
</evidence>
<evidence type="ECO:0000256" key="1">
    <source>
        <dbReference type="ARBA" id="ARBA00010515"/>
    </source>
</evidence>